<accession>Q1H1B5</accession>
<evidence type="ECO:0000313" key="2">
    <source>
        <dbReference type="Proteomes" id="UP000002440"/>
    </source>
</evidence>
<dbReference type="STRING" id="265072.Mfla_1454"/>
<keyword evidence="2" id="KW-1185">Reference proteome</keyword>
<proteinExistence type="predicted"/>
<dbReference type="AlphaFoldDB" id="Q1H1B5"/>
<gene>
    <name evidence="1" type="ordered locus">Mfla_1454</name>
</gene>
<dbReference type="EMBL" id="CP000284">
    <property type="protein sequence ID" value="ABE49722.1"/>
    <property type="molecule type" value="Genomic_DNA"/>
</dbReference>
<dbReference type="eggNOG" id="ENOG50332K1">
    <property type="taxonomic scope" value="Bacteria"/>
</dbReference>
<dbReference type="HOGENOM" id="CLU_2287822_0_0_4"/>
<dbReference type="KEGG" id="mfa:Mfla_1454"/>
<dbReference type="OrthoDB" id="425602at2"/>
<protein>
    <submittedName>
        <fullName evidence="1">Uncharacterized protein</fullName>
    </submittedName>
</protein>
<organism evidence="1 2">
    <name type="scientific">Methylobacillus flagellatus (strain ATCC 51484 / DSM 6875 / VKM B-1610 / KT)</name>
    <dbReference type="NCBI Taxonomy" id="265072"/>
    <lineage>
        <taxon>Bacteria</taxon>
        <taxon>Pseudomonadati</taxon>
        <taxon>Pseudomonadota</taxon>
        <taxon>Betaproteobacteria</taxon>
        <taxon>Nitrosomonadales</taxon>
        <taxon>Methylophilaceae</taxon>
        <taxon>Methylobacillus</taxon>
    </lineage>
</organism>
<sequence>MSIRVKLDINNEVFQQNLFGLDKTERNRVINTLEKLSKLDWDQLYRDQGLKWEKIISIKPPQGIDAIYSLRITQARRATAIRQGEYLRFLTIEPDHDATYGKK</sequence>
<dbReference type="Proteomes" id="UP000002440">
    <property type="component" value="Chromosome"/>
</dbReference>
<name>Q1H1B5_METFK</name>
<evidence type="ECO:0000313" key="1">
    <source>
        <dbReference type="EMBL" id="ABE49722.1"/>
    </source>
</evidence>
<reference evidence="1 2" key="1">
    <citation type="submission" date="2006-03" db="EMBL/GenBank/DDBJ databases">
        <title>Complete sequence of Methylobacillus flagellatus KT.</title>
        <authorList>
            <consortium name="US DOE Joint Genome Institute"/>
            <person name="Copeland A."/>
            <person name="Lucas S."/>
            <person name="Lapidus A."/>
            <person name="Barry K."/>
            <person name="Detter J.C."/>
            <person name="Glavina del Rio T."/>
            <person name="Hammon N."/>
            <person name="Israni S."/>
            <person name="Dalin E."/>
            <person name="Tice H."/>
            <person name="Pitluck S."/>
            <person name="Brettin T."/>
            <person name="Bruce D."/>
            <person name="Han C."/>
            <person name="Tapia R."/>
            <person name="Saunders E."/>
            <person name="Gilna P."/>
            <person name="Schmutz J."/>
            <person name="Larimer F."/>
            <person name="Land M."/>
            <person name="Kyrpides N."/>
            <person name="Anderson I."/>
            <person name="Richardson P."/>
        </authorList>
    </citation>
    <scope>NUCLEOTIDE SEQUENCE [LARGE SCALE GENOMIC DNA]</scope>
    <source>
        <strain evidence="2">KT / ATCC 51484 / DSM 6875</strain>
    </source>
</reference>